<protein>
    <recommendedName>
        <fullName evidence="4">Heat induced stress protein YflT</fullName>
    </recommendedName>
</protein>
<feature type="compositionally biased region" description="Basic and acidic residues" evidence="1">
    <location>
        <begin position="98"/>
        <end position="110"/>
    </location>
</feature>
<sequence>MPLFAEGSYDSFEEVVRAVDTLVMRGHSKADMKLAGNSSALETVDKSAGITTVDHSNVSDKEVSSLLNDYRSELDEGQLVLLVDEDKDQGEEQSVDTHPGDAERSNERSAEGPATSTDTTDEAEMIDDVKNSPTDPSGGGSNDDVGLSSDLNASGDDPAGGNGLNQSI</sequence>
<dbReference type="EMBL" id="FNZU01000009">
    <property type="protein sequence ID" value="SEK96720.1"/>
    <property type="molecule type" value="Genomic_DNA"/>
</dbReference>
<keyword evidence="3" id="KW-1185">Reference proteome</keyword>
<feature type="region of interest" description="Disordered" evidence="1">
    <location>
        <begin position="78"/>
        <end position="168"/>
    </location>
</feature>
<evidence type="ECO:0000313" key="2">
    <source>
        <dbReference type="EMBL" id="SEK96720.1"/>
    </source>
</evidence>
<feature type="compositionally biased region" description="Acidic residues" evidence="1">
    <location>
        <begin position="83"/>
        <end position="94"/>
    </location>
</feature>
<reference evidence="3" key="1">
    <citation type="submission" date="2016-10" db="EMBL/GenBank/DDBJ databases">
        <authorList>
            <person name="Varghese N."/>
            <person name="Submissions S."/>
        </authorList>
    </citation>
    <scope>NUCLEOTIDE SEQUENCE [LARGE SCALE GENOMIC DNA]</scope>
    <source>
        <strain evidence="3">DSM 19183</strain>
    </source>
</reference>
<evidence type="ECO:0000313" key="3">
    <source>
        <dbReference type="Proteomes" id="UP000199081"/>
    </source>
</evidence>
<evidence type="ECO:0008006" key="4">
    <source>
        <dbReference type="Google" id="ProtNLM"/>
    </source>
</evidence>
<evidence type="ECO:0000256" key="1">
    <source>
        <dbReference type="SAM" id="MobiDB-lite"/>
    </source>
</evidence>
<proteinExistence type="predicted"/>
<feature type="compositionally biased region" description="Gly residues" evidence="1">
    <location>
        <begin position="158"/>
        <end position="168"/>
    </location>
</feature>
<dbReference type="OrthoDB" id="2165660at2"/>
<name>A0A1H7LD54_9LACT</name>
<dbReference type="Proteomes" id="UP000199081">
    <property type="component" value="Unassembled WGS sequence"/>
</dbReference>
<dbReference type="STRING" id="426702.SAMN04488099_10943"/>
<gene>
    <name evidence="2" type="ORF">SAMN04488099_10943</name>
</gene>
<organism evidence="2 3">
    <name type="scientific">Alkalibacterium pelagium</name>
    <dbReference type="NCBI Taxonomy" id="426702"/>
    <lineage>
        <taxon>Bacteria</taxon>
        <taxon>Bacillati</taxon>
        <taxon>Bacillota</taxon>
        <taxon>Bacilli</taxon>
        <taxon>Lactobacillales</taxon>
        <taxon>Carnobacteriaceae</taxon>
        <taxon>Alkalibacterium</taxon>
    </lineage>
</organism>
<dbReference type="RefSeq" id="WP_091481334.1">
    <property type="nucleotide sequence ID" value="NZ_BJYC01000011.1"/>
</dbReference>
<dbReference type="AlphaFoldDB" id="A0A1H7LD54"/>
<accession>A0A1H7LD54</accession>